<protein>
    <submittedName>
        <fullName evidence="1">Uncharacterized protein</fullName>
    </submittedName>
</protein>
<dbReference type="AlphaFoldDB" id="A0A0U5ETP4"/>
<sequence length="71" mass="9132">MRNWLKFHLGKRPWYWLRLDADNPWLLCARGIVEYAEWPENGQYVIRWRYYCRLRDFIQHVRQFGWPKLYR</sequence>
<accession>A0A0U5ETP4</accession>
<proteinExistence type="predicted"/>
<dbReference type="EMBL" id="LN606600">
    <property type="protein sequence ID" value="CEF40772.1"/>
    <property type="molecule type" value="Genomic_DNA"/>
</dbReference>
<dbReference type="Proteomes" id="UP000056109">
    <property type="component" value="Chromosome I"/>
</dbReference>
<name>A0A0U5ETP4_9PROT</name>
<reference evidence="2" key="1">
    <citation type="submission" date="2014-09" db="EMBL/GenBank/DDBJ databases">
        <authorList>
            <person name="Illeghems K.G."/>
        </authorList>
    </citation>
    <scope>NUCLEOTIDE SEQUENCE [LARGE SCALE GENOMIC DNA]</scope>
    <source>
        <strain evidence="2">108B</strain>
    </source>
</reference>
<keyword evidence="2" id="KW-1185">Reference proteome</keyword>
<evidence type="ECO:0000313" key="1">
    <source>
        <dbReference type="EMBL" id="CEF40772.1"/>
    </source>
</evidence>
<dbReference type="KEGG" id="asz:ASN_1412"/>
<evidence type="ECO:0000313" key="2">
    <source>
        <dbReference type="Proteomes" id="UP000056109"/>
    </source>
</evidence>
<gene>
    <name evidence="1" type="ORF">ASN_1412</name>
</gene>
<organism evidence="1 2">
    <name type="scientific">Acetobacter senegalensis</name>
    <dbReference type="NCBI Taxonomy" id="446692"/>
    <lineage>
        <taxon>Bacteria</taxon>
        <taxon>Pseudomonadati</taxon>
        <taxon>Pseudomonadota</taxon>
        <taxon>Alphaproteobacteria</taxon>
        <taxon>Acetobacterales</taxon>
        <taxon>Acetobacteraceae</taxon>
        <taxon>Acetobacter</taxon>
    </lineage>
</organism>